<evidence type="ECO:0000313" key="1">
    <source>
        <dbReference type="EMBL" id="EAY09045.1"/>
    </source>
</evidence>
<accession>A2EE48</accession>
<reference evidence="1" key="1">
    <citation type="submission" date="2006-10" db="EMBL/GenBank/DDBJ databases">
        <authorList>
            <person name="Amadeo P."/>
            <person name="Zhao Q."/>
            <person name="Wortman J."/>
            <person name="Fraser-Liggett C."/>
            <person name="Carlton J."/>
        </authorList>
    </citation>
    <scope>NUCLEOTIDE SEQUENCE</scope>
    <source>
        <strain evidence="1">G3</strain>
    </source>
</reference>
<gene>
    <name evidence="1" type="ORF">TVAG_180190</name>
</gene>
<reference evidence="1" key="2">
    <citation type="journal article" date="2007" name="Science">
        <title>Draft genome sequence of the sexually transmitted pathogen Trichomonas vaginalis.</title>
        <authorList>
            <person name="Carlton J.M."/>
            <person name="Hirt R.P."/>
            <person name="Silva J.C."/>
            <person name="Delcher A.L."/>
            <person name="Schatz M."/>
            <person name="Zhao Q."/>
            <person name="Wortman J.R."/>
            <person name="Bidwell S.L."/>
            <person name="Alsmark U.C.M."/>
            <person name="Besteiro S."/>
            <person name="Sicheritz-Ponten T."/>
            <person name="Noel C.J."/>
            <person name="Dacks J.B."/>
            <person name="Foster P.G."/>
            <person name="Simillion C."/>
            <person name="Van de Peer Y."/>
            <person name="Miranda-Saavedra D."/>
            <person name="Barton G.J."/>
            <person name="Westrop G.D."/>
            <person name="Mueller S."/>
            <person name="Dessi D."/>
            <person name="Fiori P.L."/>
            <person name="Ren Q."/>
            <person name="Paulsen I."/>
            <person name="Zhang H."/>
            <person name="Bastida-Corcuera F.D."/>
            <person name="Simoes-Barbosa A."/>
            <person name="Brown M.T."/>
            <person name="Hayes R.D."/>
            <person name="Mukherjee M."/>
            <person name="Okumura C.Y."/>
            <person name="Schneider R."/>
            <person name="Smith A.J."/>
            <person name="Vanacova S."/>
            <person name="Villalvazo M."/>
            <person name="Haas B.J."/>
            <person name="Pertea M."/>
            <person name="Feldblyum T.V."/>
            <person name="Utterback T.R."/>
            <person name="Shu C.L."/>
            <person name="Osoegawa K."/>
            <person name="de Jong P.J."/>
            <person name="Hrdy I."/>
            <person name="Horvathova L."/>
            <person name="Zubacova Z."/>
            <person name="Dolezal P."/>
            <person name="Malik S.B."/>
            <person name="Logsdon J.M. Jr."/>
            <person name="Henze K."/>
            <person name="Gupta A."/>
            <person name="Wang C.C."/>
            <person name="Dunne R.L."/>
            <person name="Upcroft J.A."/>
            <person name="Upcroft P."/>
            <person name="White O."/>
            <person name="Salzberg S.L."/>
            <person name="Tang P."/>
            <person name="Chiu C.-H."/>
            <person name="Lee Y.-S."/>
            <person name="Embley T.M."/>
            <person name="Coombs G.H."/>
            <person name="Mottram J.C."/>
            <person name="Tachezy J."/>
            <person name="Fraser-Liggett C.M."/>
            <person name="Johnson P.J."/>
        </authorList>
    </citation>
    <scope>NUCLEOTIDE SEQUENCE [LARGE SCALE GENOMIC DNA]</scope>
    <source>
        <strain evidence="1">G3</strain>
    </source>
</reference>
<organism evidence="1 2">
    <name type="scientific">Trichomonas vaginalis (strain ATCC PRA-98 / G3)</name>
    <dbReference type="NCBI Taxonomy" id="412133"/>
    <lineage>
        <taxon>Eukaryota</taxon>
        <taxon>Metamonada</taxon>
        <taxon>Parabasalia</taxon>
        <taxon>Trichomonadida</taxon>
        <taxon>Trichomonadidae</taxon>
        <taxon>Trichomonas</taxon>
    </lineage>
</organism>
<dbReference type="VEuPathDB" id="TrichDB:TVAG_180190"/>
<dbReference type="VEuPathDB" id="TrichDB:TVAGG3_0614530"/>
<dbReference type="EMBL" id="DS113365">
    <property type="protein sequence ID" value="EAY09045.1"/>
    <property type="molecule type" value="Genomic_DNA"/>
</dbReference>
<dbReference type="RefSeq" id="XP_001321268.1">
    <property type="nucleotide sequence ID" value="XM_001321233.1"/>
</dbReference>
<dbReference type="KEGG" id="tva:4766960"/>
<dbReference type="InParanoid" id="A2EE48"/>
<evidence type="ECO:0000313" key="2">
    <source>
        <dbReference type="Proteomes" id="UP000001542"/>
    </source>
</evidence>
<protein>
    <submittedName>
        <fullName evidence="1">Uncharacterized protein</fullName>
    </submittedName>
</protein>
<keyword evidence="2" id="KW-1185">Reference proteome</keyword>
<sequence>MKGNYDQIRQIPKIAGTVEIKCTVNMTTAQNLPDKPLTPFEIADFINCYSPNQEVEERELPSDEEHQLEVKHWEQICNMEDQRISDAEKLYQQELDRLLRECPQKL</sequence>
<name>A2EE48_TRIV3</name>
<dbReference type="AlphaFoldDB" id="A2EE48"/>
<proteinExistence type="predicted"/>
<dbReference type="Proteomes" id="UP000001542">
    <property type="component" value="Unassembled WGS sequence"/>
</dbReference>
<dbReference type="SMR" id="A2EE48"/>